<sequence length="244" mass="28049">MIEKIKEARKAIRPDWTDLYTLKTYRQMKKEEPEKFYHPESQKIIDLLKIFPNIKQKTLTEVIASRRSTRSYKEQALSFEELSYILYETCRVDHIENGITFKTIPTAGATNSGETYIYVNHVEGVESGIYLYIQDKHQLALINNEENLKDKVNQALLRQLRGAALVFYFTHVLPRVEYKYAYVGPKLACLEAGHACQNLSLIAEVIDSGVCAIAAYKQDETDKILKINGDDHFTIYCATLGKKK</sequence>
<feature type="domain" description="Nitroreductase" evidence="1">
    <location>
        <begin position="63"/>
        <end position="241"/>
    </location>
</feature>
<dbReference type="SUPFAM" id="SSF55469">
    <property type="entry name" value="FMN-dependent nitroreductase-like"/>
    <property type="match status" value="1"/>
</dbReference>
<evidence type="ECO:0000259" key="1">
    <source>
        <dbReference type="Pfam" id="PF00881"/>
    </source>
</evidence>
<gene>
    <name evidence="2" type="ORF">HF295_08475</name>
</gene>
<protein>
    <submittedName>
        <fullName evidence="2">SagB/ThcOx family dehydrogenase</fullName>
    </submittedName>
</protein>
<dbReference type="AlphaFoldDB" id="A0A7L6N6K6"/>
<name>A0A7L6N6K6_9MOLU</name>
<dbReference type="CDD" id="cd02142">
    <property type="entry name" value="McbC_SagB-like_oxidoreductase"/>
    <property type="match status" value="1"/>
</dbReference>
<dbReference type="InterPro" id="IPR052544">
    <property type="entry name" value="Bacteriocin_Proc_Enz"/>
</dbReference>
<dbReference type="EMBL" id="CP051151">
    <property type="protein sequence ID" value="QLY40887.1"/>
    <property type="molecule type" value="Genomic_DNA"/>
</dbReference>
<organism evidence="2 3">
    <name type="scientific">Hujiaoplasma nucleasis</name>
    <dbReference type="NCBI Taxonomy" id="2725268"/>
    <lineage>
        <taxon>Bacteria</taxon>
        <taxon>Bacillati</taxon>
        <taxon>Mycoplasmatota</taxon>
        <taxon>Mollicutes</taxon>
        <taxon>Candidatus Izemoplasmatales</taxon>
        <taxon>Hujiaoplasmataceae</taxon>
        <taxon>Hujiaoplasma</taxon>
    </lineage>
</organism>
<dbReference type="KEGG" id="tbk:HF295_08475"/>
<proteinExistence type="predicted"/>
<dbReference type="PANTHER" id="PTHR43745">
    <property type="entry name" value="NITROREDUCTASE MJ1384-RELATED"/>
    <property type="match status" value="1"/>
</dbReference>
<dbReference type="NCBIfam" id="TIGR03605">
    <property type="entry name" value="antibiot_sagB"/>
    <property type="match status" value="1"/>
</dbReference>
<dbReference type="InterPro" id="IPR029479">
    <property type="entry name" value="Nitroreductase"/>
</dbReference>
<reference evidence="2 3" key="1">
    <citation type="submission" date="2020-04" db="EMBL/GenBank/DDBJ databases">
        <authorList>
            <person name="Zheng R.K."/>
            <person name="Sun C.M."/>
        </authorList>
    </citation>
    <scope>NUCLEOTIDE SEQUENCE [LARGE SCALE GENOMIC DNA]</scope>
    <source>
        <strain evidence="3">zrk29</strain>
    </source>
</reference>
<dbReference type="InterPro" id="IPR020051">
    <property type="entry name" value="SagB-type_dehydrogenase"/>
</dbReference>
<evidence type="ECO:0000313" key="3">
    <source>
        <dbReference type="Proteomes" id="UP000512167"/>
    </source>
</evidence>
<dbReference type="RefSeq" id="WP_312031741.1">
    <property type="nucleotide sequence ID" value="NZ_CP051151.1"/>
</dbReference>
<dbReference type="Gene3D" id="3.40.109.10">
    <property type="entry name" value="NADH Oxidase"/>
    <property type="match status" value="1"/>
</dbReference>
<dbReference type="Pfam" id="PF00881">
    <property type="entry name" value="Nitroreductase"/>
    <property type="match status" value="1"/>
</dbReference>
<keyword evidence="3" id="KW-1185">Reference proteome</keyword>
<dbReference type="InterPro" id="IPR000415">
    <property type="entry name" value="Nitroreductase-like"/>
</dbReference>
<accession>A0A7L6N6K6</accession>
<evidence type="ECO:0000313" key="2">
    <source>
        <dbReference type="EMBL" id="QLY40887.1"/>
    </source>
</evidence>
<dbReference type="Proteomes" id="UP000512167">
    <property type="component" value="Chromosome"/>
</dbReference>
<dbReference type="PANTHER" id="PTHR43745:SF2">
    <property type="entry name" value="NITROREDUCTASE MJ1384-RELATED"/>
    <property type="match status" value="1"/>
</dbReference>
<dbReference type="GO" id="GO:0016491">
    <property type="term" value="F:oxidoreductase activity"/>
    <property type="evidence" value="ECO:0007669"/>
    <property type="project" value="InterPro"/>
</dbReference>